<evidence type="ECO:0000256" key="1">
    <source>
        <dbReference type="SAM" id="MobiDB-lite"/>
    </source>
</evidence>
<gene>
    <name evidence="2" type="ORF">GCM10011614_06680</name>
</gene>
<evidence type="ECO:0000313" key="3">
    <source>
        <dbReference type="Proteomes" id="UP000648075"/>
    </source>
</evidence>
<feature type="region of interest" description="Disordered" evidence="1">
    <location>
        <begin position="151"/>
        <end position="176"/>
    </location>
</feature>
<feature type="region of interest" description="Disordered" evidence="1">
    <location>
        <begin position="1"/>
        <end position="22"/>
    </location>
</feature>
<accession>A0A918PAM4</accession>
<sequence length="176" mass="19409">MAAPQRRHQPGQRDLRGIGHAPKHRFAAEYPVEPDAIEPADELPATVRTGLPAFDRVREAKRVELFVAALDAMADPALPVLGRARGRAGVHHVRERCVAGHREAPAPQRAGQRARQVKTVEREDCPLPGLDPENFGIVAPVRHRENAAAIGQHQQFRLDRGRDQIGGHDKGLSKNR</sequence>
<dbReference type="EMBL" id="BMZA01000001">
    <property type="protein sequence ID" value="GGY94333.1"/>
    <property type="molecule type" value="Genomic_DNA"/>
</dbReference>
<protein>
    <submittedName>
        <fullName evidence="2">Uncharacterized protein</fullName>
    </submittedName>
</protein>
<dbReference type="AlphaFoldDB" id="A0A918PAM4"/>
<comment type="caution">
    <text evidence="2">The sequence shown here is derived from an EMBL/GenBank/DDBJ whole genome shotgun (WGS) entry which is preliminary data.</text>
</comment>
<proteinExistence type="predicted"/>
<name>A0A918PAM4_9SPHN</name>
<dbReference type="AntiFam" id="ANF00102">
    <property type="entry name" value="Shadow ORF (opposite aat)"/>
</dbReference>
<keyword evidence="3" id="KW-1185">Reference proteome</keyword>
<feature type="compositionally biased region" description="Basic and acidic residues" evidence="1">
    <location>
        <begin position="156"/>
        <end position="176"/>
    </location>
</feature>
<reference evidence="2" key="2">
    <citation type="submission" date="2020-09" db="EMBL/GenBank/DDBJ databases">
        <authorList>
            <person name="Sun Q."/>
            <person name="Kim S."/>
        </authorList>
    </citation>
    <scope>NUCLEOTIDE SEQUENCE</scope>
    <source>
        <strain evidence="2">KCTC 32255</strain>
    </source>
</reference>
<feature type="compositionally biased region" description="Basic residues" evidence="1">
    <location>
        <begin position="1"/>
        <end position="10"/>
    </location>
</feature>
<organism evidence="2 3">
    <name type="scientific">Novosphingobium colocasiae</name>
    <dbReference type="NCBI Taxonomy" id="1256513"/>
    <lineage>
        <taxon>Bacteria</taxon>
        <taxon>Pseudomonadati</taxon>
        <taxon>Pseudomonadota</taxon>
        <taxon>Alphaproteobacteria</taxon>
        <taxon>Sphingomonadales</taxon>
        <taxon>Sphingomonadaceae</taxon>
        <taxon>Novosphingobium</taxon>
    </lineage>
</organism>
<evidence type="ECO:0000313" key="2">
    <source>
        <dbReference type="EMBL" id="GGY94333.1"/>
    </source>
</evidence>
<dbReference type="Proteomes" id="UP000648075">
    <property type="component" value="Unassembled WGS sequence"/>
</dbReference>
<reference evidence="2" key="1">
    <citation type="journal article" date="2014" name="Int. J. Syst. Evol. Microbiol.">
        <title>Complete genome sequence of Corynebacterium casei LMG S-19264T (=DSM 44701T), isolated from a smear-ripened cheese.</title>
        <authorList>
            <consortium name="US DOE Joint Genome Institute (JGI-PGF)"/>
            <person name="Walter F."/>
            <person name="Albersmeier A."/>
            <person name="Kalinowski J."/>
            <person name="Ruckert C."/>
        </authorList>
    </citation>
    <scope>NUCLEOTIDE SEQUENCE</scope>
    <source>
        <strain evidence="2">KCTC 32255</strain>
    </source>
</reference>